<sequence>MDPIIVDEDLEMEVRHKSESITSIVATLRDPRIRATVAIPENGPTASFGTGTPWVHNRKRKRSLSAAPDSIPQHSQNKRRTALHKKEGVEGHNISATSSACSDHVSMGGELNNAHEEDPVMAREMEALKARMTSAEYETKIQALQAQRVKKQQTRQLAGSNTGRNAESGQGVE</sequence>
<evidence type="ECO:0000313" key="3">
    <source>
        <dbReference type="Proteomes" id="UP000772434"/>
    </source>
</evidence>
<feature type="region of interest" description="Disordered" evidence="1">
    <location>
        <begin position="151"/>
        <end position="173"/>
    </location>
</feature>
<feature type="compositionally biased region" description="Polar residues" evidence="1">
    <location>
        <begin position="154"/>
        <end position="173"/>
    </location>
</feature>
<accession>A0A9P5P7X9</accession>
<gene>
    <name evidence="2" type="ORF">BDP27DRAFT_1431999</name>
</gene>
<keyword evidence="3" id="KW-1185">Reference proteome</keyword>
<proteinExistence type="predicted"/>
<reference evidence="2" key="1">
    <citation type="submission" date="2020-11" db="EMBL/GenBank/DDBJ databases">
        <authorList>
            <consortium name="DOE Joint Genome Institute"/>
            <person name="Ahrendt S."/>
            <person name="Riley R."/>
            <person name="Andreopoulos W."/>
            <person name="Labutti K."/>
            <person name="Pangilinan J."/>
            <person name="Ruiz-Duenas F.J."/>
            <person name="Barrasa J.M."/>
            <person name="Sanchez-Garcia M."/>
            <person name="Camarero S."/>
            <person name="Miyauchi S."/>
            <person name="Serrano A."/>
            <person name="Linde D."/>
            <person name="Babiker R."/>
            <person name="Drula E."/>
            <person name="Ayuso-Fernandez I."/>
            <person name="Pacheco R."/>
            <person name="Padilla G."/>
            <person name="Ferreira P."/>
            <person name="Barriuso J."/>
            <person name="Kellner H."/>
            <person name="Castanera R."/>
            <person name="Alfaro M."/>
            <person name="Ramirez L."/>
            <person name="Pisabarro A.G."/>
            <person name="Kuo A."/>
            <person name="Tritt A."/>
            <person name="Lipzen A."/>
            <person name="He G."/>
            <person name="Yan M."/>
            <person name="Ng V."/>
            <person name="Cullen D."/>
            <person name="Martin F."/>
            <person name="Rosso M.-N."/>
            <person name="Henrissat B."/>
            <person name="Hibbett D."/>
            <person name="Martinez A.T."/>
            <person name="Grigoriev I.V."/>
        </authorList>
    </citation>
    <scope>NUCLEOTIDE SEQUENCE</scope>
    <source>
        <strain evidence="2">AH 40177</strain>
    </source>
</reference>
<organism evidence="2 3">
    <name type="scientific">Rhodocollybia butyracea</name>
    <dbReference type="NCBI Taxonomy" id="206335"/>
    <lineage>
        <taxon>Eukaryota</taxon>
        <taxon>Fungi</taxon>
        <taxon>Dikarya</taxon>
        <taxon>Basidiomycota</taxon>
        <taxon>Agaricomycotina</taxon>
        <taxon>Agaricomycetes</taxon>
        <taxon>Agaricomycetidae</taxon>
        <taxon>Agaricales</taxon>
        <taxon>Marasmiineae</taxon>
        <taxon>Omphalotaceae</taxon>
        <taxon>Rhodocollybia</taxon>
    </lineage>
</organism>
<evidence type="ECO:0000313" key="2">
    <source>
        <dbReference type="EMBL" id="KAF9058943.1"/>
    </source>
</evidence>
<dbReference type="Proteomes" id="UP000772434">
    <property type="component" value="Unassembled WGS sequence"/>
</dbReference>
<feature type="region of interest" description="Disordered" evidence="1">
    <location>
        <begin position="44"/>
        <end position="105"/>
    </location>
</feature>
<evidence type="ECO:0000256" key="1">
    <source>
        <dbReference type="SAM" id="MobiDB-lite"/>
    </source>
</evidence>
<protein>
    <submittedName>
        <fullName evidence="2">Uncharacterized protein</fullName>
    </submittedName>
</protein>
<comment type="caution">
    <text evidence="2">The sequence shown here is derived from an EMBL/GenBank/DDBJ whole genome shotgun (WGS) entry which is preliminary data.</text>
</comment>
<dbReference type="AlphaFoldDB" id="A0A9P5P7X9"/>
<name>A0A9P5P7X9_9AGAR</name>
<dbReference type="EMBL" id="JADNRY010000335">
    <property type="protein sequence ID" value="KAF9058943.1"/>
    <property type="molecule type" value="Genomic_DNA"/>
</dbReference>